<dbReference type="Proteomes" id="UP001164803">
    <property type="component" value="Chromosome"/>
</dbReference>
<dbReference type="SUPFAM" id="SSF54285">
    <property type="entry name" value="MoaD/ThiS"/>
    <property type="match status" value="1"/>
</dbReference>
<dbReference type="RefSeq" id="WP_268046690.1">
    <property type="nucleotide sequence ID" value="NZ_CP104064.1"/>
</dbReference>
<accession>A0ABY6Z827</accession>
<dbReference type="InterPro" id="IPR036563">
    <property type="entry name" value="MoaE_sf"/>
</dbReference>
<dbReference type="Pfam" id="PF02597">
    <property type="entry name" value="ThiS"/>
    <property type="match status" value="1"/>
</dbReference>
<proteinExistence type="predicted"/>
<evidence type="ECO:0000313" key="1">
    <source>
        <dbReference type="EMBL" id="WAH39042.1"/>
    </source>
</evidence>
<organism evidence="1 2">
    <name type="scientific">Alicyclobacillus dauci</name>
    <dbReference type="NCBI Taxonomy" id="1475485"/>
    <lineage>
        <taxon>Bacteria</taxon>
        <taxon>Bacillati</taxon>
        <taxon>Bacillota</taxon>
        <taxon>Bacilli</taxon>
        <taxon>Bacillales</taxon>
        <taxon>Alicyclobacillaceae</taxon>
        <taxon>Alicyclobacillus</taxon>
    </lineage>
</organism>
<gene>
    <name evidence="1" type="ORF">NZD86_11465</name>
</gene>
<dbReference type="InterPro" id="IPR003448">
    <property type="entry name" value="Mopterin_biosynth_MoaE"/>
</dbReference>
<dbReference type="PANTHER" id="PTHR23404">
    <property type="entry name" value="MOLYBDOPTERIN SYNTHASE RELATED"/>
    <property type="match status" value="1"/>
</dbReference>
<reference evidence="1" key="1">
    <citation type="submission" date="2022-08" db="EMBL/GenBank/DDBJ databases">
        <title>Alicyclobacillus dauci DSM2870, complete genome.</title>
        <authorList>
            <person name="Wang Q."/>
            <person name="Cai R."/>
            <person name="Wang Z."/>
        </authorList>
    </citation>
    <scope>NUCLEOTIDE SEQUENCE</scope>
    <source>
        <strain evidence="1">DSM 28700</strain>
    </source>
</reference>
<dbReference type="CDD" id="cd00756">
    <property type="entry name" value="MoaE"/>
    <property type="match status" value="1"/>
</dbReference>
<evidence type="ECO:0000313" key="2">
    <source>
        <dbReference type="Proteomes" id="UP001164803"/>
    </source>
</evidence>
<keyword evidence="2" id="KW-1185">Reference proteome</keyword>
<dbReference type="Gene3D" id="3.10.20.30">
    <property type="match status" value="1"/>
</dbReference>
<dbReference type="EMBL" id="CP104064">
    <property type="protein sequence ID" value="WAH39042.1"/>
    <property type="molecule type" value="Genomic_DNA"/>
</dbReference>
<dbReference type="InterPro" id="IPR012675">
    <property type="entry name" value="Beta-grasp_dom_sf"/>
</dbReference>
<dbReference type="SUPFAM" id="SSF54690">
    <property type="entry name" value="Molybdopterin synthase subunit MoaE"/>
    <property type="match status" value="1"/>
</dbReference>
<name>A0ABY6Z827_9BACL</name>
<dbReference type="CDD" id="cd00754">
    <property type="entry name" value="Ubl_MoaD"/>
    <property type="match status" value="1"/>
</dbReference>
<dbReference type="Gene3D" id="3.90.1170.40">
    <property type="entry name" value="Molybdopterin biosynthesis MoaE subunit"/>
    <property type="match status" value="1"/>
</dbReference>
<sequence length="234" mass="26160">MQLRVRLFANLREVFGSDEMVLDLDGDILAGQLIDHIKSTYPALASSLTNVMVARNQTIIAPSEKLAETDEIALIPPVGGGETPNHKEGSLRLSEDPLSVDEAYRYLEDINHGGTVIFVGTVREWTRGRQTSHLSYEAYVSMAELQMKQIQSEVENDHPGVTTIQWHRIGRLEPKDIAVICGASSPHRNAAFEAARTLIERLKKEVTIWKKEVYVDGNSVWQANEQPSEHDSTK</sequence>
<dbReference type="InterPro" id="IPR003749">
    <property type="entry name" value="ThiS/MoaD-like"/>
</dbReference>
<dbReference type="Pfam" id="PF02391">
    <property type="entry name" value="MoaE"/>
    <property type="match status" value="1"/>
</dbReference>
<dbReference type="InterPro" id="IPR016155">
    <property type="entry name" value="Mopterin_synth/thiamin_S_b"/>
</dbReference>
<protein>
    <submittedName>
        <fullName evidence="1">Molybdenum cofactor biosynthesis protein MoaE</fullName>
    </submittedName>
</protein>